<dbReference type="AlphaFoldDB" id="F9UB32"/>
<evidence type="ECO:0000313" key="3">
    <source>
        <dbReference type="Proteomes" id="UP000005459"/>
    </source>
</evidence>
<dbReference type="Gene3D" id="3.30.70.20">
    <property type="match status" value="1"/>
</dbReference>
<name>F9UB32_9GAMM</name>
<feature type="domain" description="4Fe-4S ferredoxin-type" evidence="1">
    <location>
        <begin position="65"/>
        <end position="94"/>
    </location>
</feature>
<dbReference type="Pfam" id="PF01656">
    <property type="entry name" value="CbiA"/>
    <property type="match status" value="1"/>
</dbReference>
<dbReference type="PANTHER" id="PTHR43534:SF1">
    <property type="entry name" value="4FE-4S CLUSTER CONTAINING PARA FAMILY ATPASE PROTEIN"/>
    <property type="match status" value="1"/>
</dbReference>
<dbReference type="PROSITE" id="PS51379">
    <property type="entry name" value="4FE4S_FER_2"/>
    <property type="match status" value="2"/>
</dbReference>
<dbReference type="Pfam" id="PF00037">
    <property type="entry name" value="Fer4"/>
    <property type="match status" value="1"/>
</dbReference>
<dbReference type="SUPFAM" id="SSF54862">
    <property type="entry name" value="4Fe-4S ferredoxins"/>
    <property type="match status" value="1"/>
</dbReference>
<dbReference type="InterPro" id="IPR027417">
    <property type="entry name" value="P-loop_NTPase"/>
</dbReference>
<accession>F9UB32</accession>
<dbReference type="RefSeq" id="WP_007192943.1">
    <property type="nucleotide sequence ID" value="NZ_AFWV01000006.1"/>
</dbReference>
<dbReference type="InterPro" id="IPR002586">
    <property type="entry name" value="CobQ/CobB/MinD/ParA_Nub-bd_dom"/>
</dbReference>
<dbReference type="eggNOG" id="COG1149">
    <property type="taxonomic scope" value="Bacteria"/>
</dbReference>
<dbReference type="OrthoDB" id="9808559at2"/>
<dbReference type="STRING" id="768671.ThimaDRAFT_2068"/>
<dbReference type="InterPro" id="IPR017896">
    <property type="entry name" value="4Fe4S_Fe-S-bd"/>
</dbReference>
<dbReference type="EMBL" id="AFWV01000006">
    <property type="protein sequence ID" value="EGV18650.1"/>
    <property type="molecule type" value="Genomic_DNA"/>
</dbReference>
<reference evidence="2 3" key="1">
    <citation type="submission" date="2011-06" db="EMBL/GenBank/DDBJ databases">
        <title>The draft genome of Thiocapsa marina 5811.</title>
        <authorList>
            <consortium name="US DOE Joint Genome Institute (JGI-PGF)"/>
            <person name="Lucas S."/>
            <person name="Han J."/>
            <person name="Cheng J.-F."/>
            <person name="Goodwin L."/>
            <person name="Pitluck S."/>
            <person name="Peters L."/>
            <person name="Land M.L."/>
            <person name="Hauser L."/>
            <person name="Vogl K."/>
            <person name="Liu Z."/>
            <person name="Imhoff J."/>
            <person name="Thiel V."/>
            <person name="Frigaard N.-U."/>
            <person name="Bryant D."/>
            <person name="Woyke T.J."/>
        </authorList>
    </citation>
    <scope>NUCLEOTIDE SEQUENCE [LARGE SCALE GENOMIC DNA]</scope>
    <source>
        <strain evidence="2 3">5811</strain>
    </source>
</reference>
<dbReference type="SUPFAM" id="SSF52540">
    <property type="entry name" value="P-loop containing nucleoside triphosphate hydrolases"/>
    <property type="match status" value="1"/>
</dbReference>
<sequence length="317" mass="32838">MKQLVILSGKGGTGKTSVVAAFAHLASAGPFAGQVILADADVDAANLELVLHPKRLDTEPFRGGEVAVIDEDQCVQCGDCESICRFDAIVETDAGWIVDPVACEGCAACVHQCPTASIAMQEQTVGEYAYSDSLYGPLHHAHLYPGQESSGKLVTEVRQRACRQALDEQRPLVLIDGPPGIGCPVIAAVSGADLALLVTEPTVAGLQDLRRALQTLRHFGVPALVCINKADVYPVGAQGIDAYCRANGIDTVARVPFDPSVPGAMVAGAAVTAYRPDAPASLALSAVWQQVVAVLAKDLPGAAPAATVGDAARNNPD</sequence>
<evidence type="ECO:0000259" key="1">
    <source>
        <dbReference type="PROSITE" id="PS51379"/>
    </source>
</evidence>
<dbReference type="PANTHER" id="PTHR43534">
    <property type="entry name" value="MIND SUPERFAMILY P-LOOP ATPASE CONTAINING AN INSERTED FERREDOXIN DOMAIN"/>
    <property type="match status" value="1"/>
</dbReference>
<dbReference type="Proteomes" id="UP000005459">
    <property type="component" value="Unassembled WGS sequence"/>
</dbReference>
<gene>
    <name evidence="2" type="ORF">ThimaDRAFT_2068</name>
</gene>
<protein>
    <submittedName>
        <fullName evidence="2">Cobyrinic acid ac-diamide synthase</fullName>
    </submittedName>
</protein>
<evidence type="ECO:0000313" key="2">
    <source>
        <dbReference type="EMBL" id="EGV18650.1"/>
    </source>
</evidence>
<dbReference type="Gene3D" id="3.40.50.300">
    <property type="entry name" value="P-loop containing nucleotide triphosphate hydrolases"/>
    <property type="match status" value="1"/>
</dbReference>
<proteinExistence type="predicted"/>
<dbReference type="PATRIC" id="fig|768671.3.peg.2191"/>
<keyword evidence="3" id="KW-1185">Reference proteome</keyword>
<organism evidence="2 3">
    <name type="scientific">Thiocapsa marina 5811</name>
    <dbReference type="NCBI Taxonomy" id="768671"/>
    <lineage>
        <taxon>Bacteria</taxon>
        <taxon>Pseudomonadati</taxon>
        <taxon>Pseudomonadota</taxon>
        <taxon>Gammaproteobacteria</taxon>
        <taxon>Chromatiales</taxon>
        <taxon>Chromatiaceae</taxon>
        <taxon>Thiocapsa</taxon>
    </lineage>
</organism>
<dbReference type="CDD" id="cd03110">
    <property type="entry name" value="SIMIBI_bact_arch"/>
    <property type="match status" value="1"/>
</dbReference>
<feature type="domain" description="4Fe-4S ferredoxin-type" evidence="1">
    <location>
        <begin position="97"/>
        <end position="123"/>
    </location>
</feature>